<keyword evidence="1" id="KW-1133">Transmembrane helix</keyword>
<accession>A0ABU8SGU3</accession>
<comment type="caution">
    <text evidence="2">The sequence shown here is derived from an EMBL/GenBank/DDBJ whole genome shotgun (WGS) entry which is preliminary data.</text>
</comment>
<dbReference type="RefSeq" id="WP_339970260.1">
    <property type="nucleotide sequence ID" value="NZ_JAWMWG010000001.1"/>
</dbReference>
<sequence length="247" mass="27556">MIVIVLTLLTLASWFLIKPKAIRRVVGTIFSALLLLSAIAIIANTSYHFGMSQEVETKETSIYTAGQLDSPVNILIANQIGTDSDNYAMSFRESKDQEQPITAFVPDQHHMAEAVKKSANYQVIATDEPAKIKTTTTKWQYNSELYKSLFKVDDTETELISETNEVTLPQSNWLVLSADQTKTLTEKQQAMTDAQKQAQQTQLKQAVATQIQSYQAQNPATTQAQLADYTQKVTTELTLQAMKSLIE</sequence>
<reference evidence="2 3" key="1">
    <citation type="submission" date="2023-10" db="EMBL/GenBank/DDBJ databases">
        <title>Holzapfeliella saturejae sp. nov. isolated from Satureja montana flowers.</title>
        <authorList>
            <person name="Alcantara C."/>
            <person name="Zuniga M."/>
            <person name="Landete J.M."/>
            <person name="Monedero V."/>
        </authorList>
    </citation>
    <scope>NUCLEOTIDE SEQUENCE [LARGE SCALE GENOMIC DNA]</scope>
    <source>
        <strain evidence="2 3">He02</strain>
    </source>
</reference>
<dbReference type="EMBL" id="JAWMWG010000001">
    <property type="protein sequence ID" value="MEJ6348544.1"/>
    <property type="molecule type" value="Genomic_DNA"/>
</dbReference>
<keyword evidence="1" id="KW-0472">Membrane</keyword>
<evidence type="ECO:0000313" key="3">
    <source>
        <dbReference type="Proteomes" id="UP001377804"/>
    </source>
</evidence>
<dbReference type="InterPro" id="IPR032083">
    <property type="entry name" value="DUF4811"/>
</dbReference>
<dbReference type="Pfam" id="PF16069">
    <property type="entry name" value="DUF4811"/>
    <property type="match status" value="1"/>
</dbReference>
<evidence type="ECO:0000313" key="2">
    <source>
        <dbReference type="EMBL" id="MEJ6348544.1"/>
    </source>
</evidence>
<protein>
    <submittedName>
        <fullName evidence="2">DUF4811 domain-containing protein</fullName>
    </submittedName>
</protein>
<keyword evidence="1" id="KW-0812">Transmembrane</keyword>
<name>A0ABU8SGU3_9LACO</name>
<proteinExistence type="predicted"/>
<evidence type="ECO:0000256" key="1">
    <source>
        <dbReference type="SAM" id="Phobius"/>
    </source>
</evidence>
<dbReference type="Proteomes" id="UP001377804">
    <property type="component" value="Unassembled WGS sequence"/>
</dbReference>
<gene>
    <name evidence="2" type="ORF">R4Y45_04800</name>
</gene>
<feature type="transmembrane region" description="Helical" evidence="1">
    <location>
        <begin position="29"/>
        <end position="49"/>
    </location>
</feature>
<keyword evidence="3" id="KW-1185">Reference proteome</keyword>
<organism evidence="2 3">
    <name type="scientific">Holzapfeliella saturejae</name>
    <dbReference type="NCBI Taxonomy" id="3082953"/>
    <lineage>
        <taxon>Bacteria</taxon>
        <taxon>Bacillati</taxon>
        <taxon>Bacillota</taxon>
        <taxon>Bacilli</taxon>
        <taxon>Lactobacillales</taxon>
        <taxon>Lactobacillaceae</taxon>
        <taxon>Holzapfeliella</taxon>
    </lineage>
</organism>